<keyword evidence="2" id="KW-1185">Reference proteome</keyword>
<dbReference type="RefSeq" id="YP_009287914.1">
    <property type="nucleotide sequence ID" value="NC_031080.1"/>
</dbReference>
<reference evidence="1 2" key="1">
    <citation type="submission" date="2016-08" db="EMBL/GenBank/DDBJ databases">
        <authorList>
            <person name="Acevedo E."/>
            <person name="Azhar M."/>
            <person name="Golebiewska U.P."/>
            <person name="Grzywna D."/>
            <person name="Guardiola R."/>
            <person name="Jackson O."/>
            <person name="John N."/>
            <person name="Kanavatsas C."/>
            <person name="Khan S."/>
            <person name="Leong J."/>
            <person name="Mansilla E."/>
            <person name="Muladjanov Y."/>
            <person name="Nouel J."/>
            <person name="Oh S."/>
            <person name="Oppedisano M."/>
            <person name="Sajid A."/>
            <person name="Samper M."/>
            <person name="Ugbeva O."/>
            <person name="Delesalle V.A."/>
            <person name="Garlena R.A."/>
            <person name="Russell D.A."/>
            <person name="Pope W.H."/>
            <person name="Jacobs-Sera D."/>
            <person name="Hendrix R.W."/>
            <person name="Hatfull G.F."/>
        </authorList>
    </citation>
    <scope>NUCLEOTIDE SEQUENCE [LARGE SCALE GENOMIC DNA]</scope>
</reference>
<accession>A0A1C9EH42</accession>
<evidence type="ECO:0000313" key="2">
    <source>
        <dbReference type="Proteomes" id="UP000204231"/>
    </source>
</evidence>
<sequence>MPDPAVEAAHRAMPELSSAAPTEDMIAAAREMAKPIRAAYTRWESAFGGRRGDVPEMVQVLLEELAPLIYSTEELDR</sequence>
<protein>
    <submittedName>
        <fullName evidence="1">Uncharacterized protein</fullName>
    </submittedName>
</protein>
<evidence type="ECO:0000313" key="1">
    <source>
        <dbReference type="EMBL" id="AON96801.1"/>
    </source>
</evidence>
<dbReference type="EMBL" id="KX752698">
    <property type="protein sequence ID" value="AON96801.1"/>
    <property type="molecule type" value="Genomic_DNA"/>
</dbReference>
<dbReference type="Proteomes" id="UP000204231">
    <property type="component" value="Segment"/>
</dbReference>
<dbReference type="OrthoDB" id="20688at10239"/>
<proteinExistence type="predicted"/>
<dbReference type="KEGG" id="vg:29066448"/>
<name>A0A1C9EH42_9CAUD</name>
<dbReference type="GeneID" id="29066448"/>
<organism evidence="1 2">
    <name type="scientific">Mycobacterium phage Tonenili</name>
    <dbReference type="NCBI Taxonomy" id="1891703"/>
    <lineage>
        <taxon>Viruses</taxon>
        <taxon>Duplodnaviria</taxon>
        <taxon>Heunggongvirae</taxon>
        <taxon>Uroviricota</taxon>
        <taxon>Caudoviricetes</taxon>
        <taxon>Ceeclamvirinae</taxon>
        <taxon>Bixzunavirus</taxon>
        <taxon>Bixzunavirus tonenili</taxon>
    </lineage>
</organism>
<gene>
    <name evidence="1" type="ORF">SEA_TONENILI_50</name>
</gene>